<dbReference type="Proteomes" id="UP000286848">
    <property type="component" value="Unassembled WGS sequence"/>
</dbReference>
<comment type="similarity">
    <text evidence="1 5">Belongs to the KptA/TPT1 family.</text>
</comment>
<dbReference type="InterPro" id="IPR022928">
    <property type="entry name" value="RNA_2'-PTrans_KptA"/>
</dbReference>
<keyword evidence="7" id="KW-1185">Reference proteome</keyword>
<evidence type="ECO:0000313" key="6">
    <source>
        <dbReference type="EMBL" id="GBG93689.1"/>
    </source>
</evidence>
<dbReference type="EC" id="2.7.1.-" evidence="5"/>
<dbReference type="InterPro" id="IPR002745">
    <property type="entry name" value="Ptrans_KptA/Tpt1"/>
</dbReference>
<keyword evidence="2 5" id="KW-0808">Transferase</keyword>
<evidence type="ECO:0000256" key="2">
    <source>
        <dbReference type="ARBA" id="ARBA00022679"/>
    </source>
</evidence>
<dbReference type="Gene3D" id="3.20.170.30">
    <property type="match status" value="1"/>
</dbReference>
<gene>
    <name evidence="5" type="primary">kptA</name>
    <name evidence="6" type="ORF">LFYK43_01480</name>
</gene>
<dbReference type="OrthoDB" id="4537997at2"/>
<evidence type="ECO:0000256" key="3">
    <source>
        <dbReference type="ARBA" id="ARBA00023027"/>
    </source>
</evidence>
<name>A0A401IQ69_9LACO</name>
<dbReference type="Gene3D" id="1.10.10.970">
    <property type="entry name" value="RNA 2'-phosphotransferase, Tpt1/KptA family, N-terminal domain"/>
    <property type="match status" value="1"/>
</dbReference>
<dbReference type="AlphaFoldDB" id="A0A401IQ69"/>
<dbReference type="GO" id="GO:0000215">
    <property type="term" value="F:tRNA 2'-phosphotransferase activity"/>
    <property type="evidence" value="ECO:0007669"/>
    <property type="project" value="TreeGrafter"/>
</dbReference>
<organism evidence="6 7">
    <name type="scientific">Ligilactobacillus salitolerans</name>
    <dbReference type="NCBI Taxonomy" id="1808352"/>
    <lineage>
        <taxon>Bacteria</taxon>
        <taxon>Bacillati</taxon>
        <taxon>Bacillota</taxon>
        <taxon>Bacilli</taxon>
        <taxon>Lactobacillales</taxon>
        <taxon>Lactobacillaceae</taxon>
        <taxon>Ligilactobacillus</taxon>
    </lineage>
</organism>
<evidence type="ECO:0000313" key="7">
    <source>
        <dbReference type="Proteomes" id="UP000286848"/>
    </source>
</evidence>
<dbReference type="PANTHER" id="PTHR12684">
    <property type="entry name" value="PUTATIVE PHOSPHOTRANSFERASE"/>
    <property type="match status" value="1"/>
</dbReference>
<reference evidence="6 7" key="1">
    <citation type="journal article" date="2019" name="Int. J. Syst. Evol. Microbiol.">
        <title>Lactobacillus salitolerans sp. nov., a novel lactic acid bacterium isolated from spent mushroom substrates.</title>
        <authorList>
            <person name="Tohno M."/>
            <person name="Tanizawa Y."/>
            <person name="Kojima Y."/>
            <person name="Sakamoto M."/>
            <person name="Nakamura Y."/>
            <person name="Ohkuma M."/>
            <person name="Kobayashi H."/>
        </authorList>
    </citation>
    <scope>NUCLEOTIDE SEQUENCE [LARGE SCALE GENOMIC DNA]</scope>
    <source>
        <strain evidence="6 7">YK43</strain>
    </source>
</reference>
<dbReference type="GO" id="GO:0006388">
    <property type="term" value="P:tRNA splicing, via endonucleolytic cleavage and ligation"/>
    <property type="evidence" value="ECO:0007669"/>
    <property type="project" value="UniProtKB-UniRule"/>
</dbReference>
<dbReference type="PANTHER" id="PTHR12684:SF2">
    <property type="entry name" value="TRNA 2'-PHOSPHOTRANSFERASE 1"/>
    <property type="match status" value="1"/>
</dbReference>
<evidence type="ECO:0000256" key="1">
    <source>
        <dbReference type="ARBA" id="ARBA00009836"/>
    </source>
</evidence>
<protein>
    <recommendedName>
        <fullName evidence="5">Probable RNA 2'-phosphotransferase</fullName>
        <ecNumber evidence="5">2.7.1.-</ecNumber>
    </recommendedName>
</protein>
<dbReference type="InterPro" id="IPR042080">
    <property type="entry name" value="RNA_2'-PTrans_N"/>
</dbReference>
<dbReference type="SUPFAM" id="SSF56399">
    <property type="entry name" value="ADP-ribosylation"/>
    <property type="match status" value="1"/>
</dbReference>
<dbReference type="GO" id="GO:0003950">
    <property type="term" value="F:NAD+ poly-ADP-ribosyltransferase activity"/>
    <property type="evidence" value="ECO:0007669"/>
    <property type="project" value="InterPro"/>
</dbReference>
<sequence>MKQNLSKISKKISFVLRHHPEQIGVRLDPYGRANLAEFLAKFHQHYQIPINKQLILKIIQQSTKQRFAIEGPTIRALYGHSLPVTPLAPAAKPPVILYHGTSPEAAKVITASGLKKMDRAFVHLSEDQSSAQQVGRRHDPHPVILTIQARKAARTGLLFYPTKSGIWLADYVPAKFITVQNKSTSGS</sequence>
<comment type="function">
    <text evidence="4 5">Removes the 2'-phosphate from RNA via an intermediate in which the phosphate is ADP-ribosylated by NAD followed by a presumed transesterification to release the RNA and generate ADP-ribose 1''-2''-cyclic phosphate (APPR&gt;P). May function as an ADP-ribosylase.</text>
</comment>
<dbReference type="Pfam" id="PF01885">
    <property type="entry name" value="PTS_2-RNA"/>
    <property type="match status" value="1"/>
</dbReference>
<dbReference type="InterPro" id="IPR042081">
    <property type="entry name" value="RNA_2'-PTrans_C"/>
</dbReference>
<dbReference type="EMBL" id="BFFP01000001">
    <property type="protein sequence ID" value="GBG93689.1"/>
    <property type="molecule type" value="Genomic_DNA"/>
</dbReference>
<proteinExistence type="inferred from homology"/>
<accession>A0A401IQ69</accession>
<dbReference type="RefSeq" id="WP_124974423.1">
    <property type="nucleotide sequence ID" value="NZ_BFFP01000001.1"/>
</dbReference>
<comment type="caution">
    <text evidence="6">The sequence shown here is derived from an EMBL/GenBank/DDBJ whole genome shotgun (WGS) entry which is preliminary data.</text>
</comment>
<evidence type="ECO:0000256" key="5">
    <source>
        <dbReference type="HAMAP-Rule" id="MF_00299"/>
    </source>
</evidence>
<dbReference type="HAMAP" id="MF_00299">
    <property type="entry name" value="KptA"/>
    <property type="match status" value="1"/>
</dbReference>
<evidence type="ECO:0000256" key="4">
    <source>
        <dbReference type="ARBA" id="ARBA00025212"/>
    </source>
</evidence>
<keyword evidence="3 5" id="KW-0520">NAD</keyword>